<dbReference type="GO" id="GO:0006749">
    <property type="term" value="P:glutathione metabolic process"/>
    <property type="evidence" value="ECO:0007669"/>
    <property type="project" value="TreeGrafter"/>
</dbReference>
<sequence>MGSINNPTAGIRISIDRGGTFTDCVASVPEQDDILIKLLSVDPNNYPDAPVEAIRRVLEKATGRSYPKGQKISLRGVESIKMGTTVATNALLERKGEPTVLAVTKGLKDLLHIGNQSRPKLFDMAINKPDVLYSKVIEISERVTLEAWTESKAPEAIDLSQDTQLVKGITGEVVRVLESLDINATRLLLQEAYDEGFRSIAVCLMHSYTYRDHELAIGKLAEEIGFTHVSLSAELAPVIKIVPRGHSSTADAYLTPEIQRYIAGFESGFEDLRASGCRCEFMQSDGGLVEFTSLSGLRAILSGPAGGVVGYARTSSDPIANTPVIGFDMGGTSTDVSRFAGELEQIFDSTTAGVTIQSPQLDINTVAAGGGSILKWQSGMFKVGPESASAHPGPACYRKGGPLTVTDANLVLGRLRPEYFPKIFGKKEDLPLDVEASRKLFEDLTVEINKEIEVKLTLEEIAAGFLDVANESMCRPIRTLTEAKGYDAGLHNLASFGGAGGQHACDISKALGVSRVLIHKYSSVLSAYGMALADVVHEERSPSALIYTEKDRALFASELDKLQNKTVEALLEQRVPKDRITSERHLNMRFHGSDTPLMIQETAESDFITSFKNVHQTQFGFLPVGRDIIIDDYRVRSIGHSMLDLPTPWSVELASFKSWSHPTTKTSAPVYFDSAWHQTPIYDLSTLSPGLRIPGPALIIDSSQTLVVPPEATASILSSMVILDISSSAKKEISSKTVDPIQLSIFGHRFMGVAEQMGRALQKTSVSTNIKERLDFSCTVFSPEGGLVANAPHVPAMIGSMAFAVKWQIDYWGDNLRPGDVILSNSPVCGGTHLPDLTVITPIFDAEGKDIIFWTASRGHHADIGGTLPGSMPPNSKELWEEGAVIKAFKVIEGGEFKEKELIDLLMAPAQFPECQGTRCLRDNISDIKAQAEPPIMDSRLCNSTASSSQPPRTHAEYLYLTVEEIQSAAEHAVRDMLKTIHTTTHGAPLHATDYMDDGTRIQLKVTIDSLTGGAVFDFTGTGPEAFGNWNAPIAITNSAIIFSLRCLVNTDIPLNQGAIRPIRTIIPPNSLLHPSAEAAVCAGNVLTSQRIVDVVFRAFGACAASQGCMNNLTFGTDDEANGWGYYETICGGSGAGPSWRGTGGVHTNMTNTRITDPEILERRYPVILRRFCLREGSGGEGLHEGGEGVVRELEFGVPIKVSILSERRAFAPYGMAGGGEGQRGENWWLKKGGRVINLGGKNTASMGAGDRIVINSPGGGGWGKKGGGGDEKEEDGSGVLGKVKNVFTSVANGTVDMIQSMGESA</sequence>
<keyword evidence="8" id="KW-1185">Reference proteome</keyword>
<feature type="domain" description="Hydantoinase A/oxoprolinase" evidence="3">
    <location>
        <begin position="244"/>
        <end position="538"/>
    </location>
</feature>
<proteinExistence type="inferred from homology"/>
<dbReference type="OrthoDB" id="3643at2759"/>
<feature type="region of interest" description="Disordered" evidence="2">
    <location>
        <begin position="1250"/>
        <end position="1281"/>
    </location>
</feature>
<dbReference type="PANTHER" id="PTHR11365:SF26">
    <property type="entry name" value="5-OXOPROLINASE"/>
    <property type="match status" value="1"/>
</dbReference>
<dbReference type="InterPro" id="IPR045079">
    <property type="entry name" value="Oxoprolinase-like"/>
</dbReference>
<dbReference type="Pfam" id="PF19278">
    <property type="entry name" value="Hydant_A_C"/>
    <property type="match status" value="1"/>
</dbReference>
<dbReference type="PANTHER" id="PTHR11365">
    <property type="entry name" value="5-OXOPROLINASE RELATED"/>
    <property type="match status" value="1"/>
</dbReference>
<evidence type="ECO:0000259" key="4">
    <source>
        <dbReference type="Pfam" id="PF02538"/>
    </source>
</evidence>
<dbReference type="InterPro" id="IPR002821">
    <property type="entry name" value="Hydantoinase_A"/>
</dbReference>
<dbReference type="InterPro" id="IPR003692">
    <property type="entry name" value="Hydantoinase_B"/>
</dbReference>
<evidence type="ECO:0000256" key="2">
    <source>
        <dbReference type="SAM" id="MobiDB-lite"/>
    </source>
</evidence>
<dbReference type="GO" id="GO:0017168">
    <property type="term" value="F:5-oxoprolinase (ATP-hydrolyzing) activity"/>
    <property type="evidence" value="ECO:0007669"/>
    <property type="project" value="TreeGrafter"/>
</dbReference>
<dbReference type="Pfam" id="PF02538">
    <property type="entry name" value="Hydantoinase_B"/>
    <property type="match status" value="1"/>
</dbReference>
<organism evidence="7 8">
    <name type="scientific">Lachnellula arida</name>
    <dbReference type="NCBI Taxonomy" id="1316785"/>
    <lineage>
        <taxon>Eukaryota</taxon>
        <taxon>Fungi</taxon>
        <taxon>Dikarya</taxon>
        <taxon>Ascomycota</taxon>
        <taxon>Pezizomycotina</taxon>
        <taxon>Leotiomycetes</taxon>
        <taxon>Helotiales</taxon>
        <taxon>Lachnaceae</taxon>
        <taxon>Lachnellula</taxon>
    </lineage>
</organism>
<dbReference type="EMBL" id="QGMF01000267">
    <property type="protein sequence ID" value="TVY17322.1"/>
    <property type="molecule type" value="Genomic_DNA"/>
</dbReference>
<evidence type="ECO:0008006" key="9">
    <source>
        <dbReference type="Google" id="ProtNLM"/>
    </source>
</evidence>
<dbReference type="InterPro" id="IPR008040">
    <property type="entry name" value="Hydant_A_N"/>
</dbReference>
<feature type="domain" description="Hydantoinase/oxoprolinase N-terminal" evidence="5">
    <location>
        <begin position="12"/>
        <end position="225"/>
    </location>
</feature>
<gene>
    <name evidence="7" type="ORF">LARI1_G005658</name>
</gene>
<dbReference type="Pfam" id="PF01968">
    <property type="entry name" value="Hydantoinase_A"/>
    <property type="match status" value="1"/>
</dbReference>
<dbReference type="InterPro" id="IPR049517">
    <property type="entry name" value="ACX-like_C"/>
</dbReference>
<evidence type="ECO:0000259" key="5">
    <source>
        <dbReference type="Pfam" id="PF05378"/>
    </source>
</evidence>
<evidence type="ECO:0000256" key="1">
    <source>
        <dbReference type="ARBA" id="ARBA00010403"/>
    </source>
</evidence>
<name>A0A8T9BGD1_9HELO</name>
<comment type="similarity">
    <text evidence="1">Belongs to the oxoprolinase family.</text>
</comment>
<dbReference type="Proteomes" id="UP000469559">
    <property type="component" value="Unassembled WGS sequence"/>
</dbReference>
<reference evidence="7 8" key="1">
    <citation type="submission" date="2018-05" db="EMBL/GenBank/DDBJ databases">
        <title>Whole genome sequencing for identification of molecular markers to develop diagnostic detection tools for the regulated plant pathogen Lachnellula willkommii.</title>
        <authorList>
            <person name="Giroux E."/>
            <person name="Bilodeau G."/>
        </authorList>
    </citation>
    <scope>NUCLEOTIDE SEQUENCE [LARGE SCALE GENOMIC DNA]</scope>
    <source>
        <strain evidence="7 8">CBS 203.66</strain>
    </source>
</reference>
<evidence type="ECO:0000259" key="6">
    <source>
        <dbReference type="Pfam" id="PF19278"/>
    </source>
</evidence>
<evidence type="ECO:0000259" key="3">
    <source>
        <dbReference type="Pfam" id="PF01968"/>
    </source>
</evidence>
<comment type="caution">
    <text evidence="7">The sequence shown here is derived from an EMBL/GenBank/DDBJ whole genome shotgun (WGS) entry which is preliminary data.</text>
</comment>
<feature type="compositionally biased region" description="Gly residues" evidence="2">
    <location>
        <begin position="1258"/>
        <end position="1267"/>
    </location>
</feature>
<dbReference type="Pfam" id="PF05378">
    <property type="entry name" value="Hydant_A_N"/>
    <property type="match status" value="1"/>
</dbReference>
<protein>
    <recommendedName>
        <fullName evidence="9">5-oxoprolinase</fullName>
    </recommendedName>
</protein>
<feature type="domain" description="Acetophenone carboxylase-like C-terminal" evidence="6">
    <location>
        <begin position="665"/>
        <end position="714"/>
    </location>
</feature>
<dbReference type="GO" id="GO:0005829">
    <property type="term" value="C:cytosol"/>
    <property type="evidence" value="ECO:0007669"/>
    <property type="project" value="TreeGrafter"/>
</dbReference>
<accession>A0A8T9BGD1</accession>
<evidence type="ECO:0000313" key="7">
    <source>
        <dbReference type="EMBL" id="TVY17322.1"/>
    </source>
</evidence>
<feature type="domain" description="Hydantoinase B/oxoprolinase" evidence="4">
    <location>
        <begin position="739"/>
        <end position="1265"/>
    </location>
</feature>
<evidence type="ECO:0000313" key="8">
    <source>
        <dbReference type="Proteomes" id="UP000469559"/>
    </source>
</evidence>